<evidence type="ECO:0000313" key="3">
    <source>
        <dbReference type="Proteomes" id="UP000179807"/>
    </source>
</evidence>
<feature type="compositionally biased region" description="Pro residues" evidence="1">
    <location>
        <begin position="191"/>
        <end position="205"/>
    </location>
</feature>
<dbReference type="RefSeq" id="XP_068362081.1">
    <property type="nucleotide sequence ID" value="XM_068502523.1"/>
</dbReference>
<dbReference type="VEuPathDB" id="TrichDB:TRFO_22372"/>
<protein>
    <submittedName>
        <fullName evidence="2">Uncharacterized protein</fullName>
    </submittedName>
</protein>
<feature type="compositionally biased region" description="Pro residues" evidence="1">
    <location>
        <begin position="60"/>
        <end position="70"/>
    </location>
</feature>
<dbReference type="GeneID" id="94837227"/>
<feature type="compositionally biased region" description="Low complexity" evidence="1">
    <location>
        <begin position="176"/>
        <end position="185"/>
    </location>
</feature>
<gene>
    <name evidence="2" type="ORF">TRFO_22372</name>
</gene>
<sequence>MNPNRALMQAPGPPDIRYNQPQQPNSYLAPPIPYQPIYSPYPAFLPPPVAYQGPFETGYPLPPQPVPPHAPQADANHNYVGQGQPQTGPIQPPNFDQSRQSLQNFQHQPQMSQLNPINSQPQRDPKQSHQHQQHKHWGGNTNGHSSFRDSRGFPSHQDNFTSQGRFYNGYPRHQNSHSNLHQSSHPYYPIYQPPPLTISLPPPIPQQSQQQLQNQQLQNPQLLPNNQPNSQSNIQSGTQNSNTGQISSQNNDRPKPSKSSKRHKKQSSRDAKKFQDISSFDRLPMAQTIERQREKWGWVIPEAPHREVRPKQELPPGALGEAEAAFAELFRRFE</sequence>
<feature type="region of interest" description="Disordered" evidence="1">
    <location>
        <begin position="54"/>
        <end position="285"/>
    </location>
</feature>
<accession>A0A1J4KC04</accession>
<proteinExistence type="predicted"/>
<dbReference type="EMBL" id="MLAK01000653">
    <property type="protein sequence ID" value="OHT08945.1"/>
    <property type="molecule type" value="Genomic_DNA"/>
</dbReference>
<feature type="region of interest" description="Disordered" evidence="1">
    <location>
        <begin position="1"/>
        <end position="31"/>
    </location>
</feature>
<dbReference type="Proteomes" id="UP000179807">
    <property type="component" value="Unassembled WGS sequence"/>
</dbReference>
<feature type="compositionally biased region" description="Basic residues" evidence="1">
    <location>
        <begin position="128"/>
        <end position="137"/>
    </location>
</feature>
<feature type="compositionally biased region" description="Polar residues" evidence="1">
    <location>
        <begin position="94"/>
        <end position="122"/>
    </location>
</feature>
<feature type="compositionally biased region" description="Low complexity" evidence="1">
    <location>
        <begin position="206"/>
        <end position="236"/>
    </location>
</feature>
<evidence type="ECO:0000313" key="2">
    <source>
        <dbReference type="EMBL" id="OHT08945.1"/>
    </source>
</evidence>
<comment type="caution">
    <text evidence="2">The sequence shown here is derived from an EMBL/GenBank/DDBJ whole genome shotgun (WGS) entry which is preliminary data.</text>
</comment>
<feature type="compositionally biased region" description="Basic residues" evidence="1">
    <location>
        <begin position="256"/>
        <end position="266"/>
    </location>
</feature>
<dbReference type="AlphaFoldDB" id="A0A1J4KC04"/>
<feature type="compositionally biased region" description="Polar residues" evidence="1">
    <location>
        <begin position="156"/>
        <end position="165"/>
    </location>
</feature>
<feature type="compositionally biased region" description="Polar residues" evidence="1">
    <location>
        <begin position="237"/>
        <end position="251"/>
    </location>
</feature>
<reference evidence="2" key="1">
    <citation type="submission" date="2016-10" db="EMBL/GenBank/DDBJ databases">
        <authorList>
            <person name="Benchimol M."/>
            <person name="Almeida L.G."/>
            <person name="Vasconcelos A.T."/>
            <person name="Perreira-Neves A."/>
            <person name="Rosa I.A."/>
            <person name="Tasca T."/>
            <person name="Bogo M.R."/>
            <person name="de Souza W."/>
        </authorList>
    </citation>
    <scope>NUCLEOTIDE SEQUENCE [LARGE SCALE GENOMIC DNA]</scope>
    <source>
        <strain evidence="2">K</strain>
    </source>
</reference>
<evidence type="ECO:0000256" key="1">
    <source>
        <dbReference type="SAM" id="MobiDB-lite"/>
    </source>
</evidence>
<organism evidence="2 3">
    <name type="scientific">Tritrichomonas foetus</name>
    <dbReference type="NCBI Taxonomy" id="1144522"/>
    <lineage>
        <taxon>Eukaryota</taxon>
        <taxon>Metamonada</taxon>
        <taxon>Parabasalia</taxon>
        <taxon>Tritrichomonadida</taxon>
        <taxon>Tritrichomonadidae</taxon>
        <taxon>Tritrichomonas</taxon>
    </lineage>
</organism>
<name>A0A1J4KC04_9EUKA</name>
<keyword evidence="3" id="KW-1185">Reference proteome</keyword>